<dbReference type="InterPro" id="IPR048232">
    <property type="entry name" value="TSN6/7_LEL"/>
</dbReference>
<gene>
    <name evidence="12" type="ORF">CCH79_00016913</name>
</gene>
<evidence type="ECO:0000256" key="7">
    <source>
        <dbReference type="ARBA" id="ARBA00056010"/>
    </source>
</evidence>
<evidence type="ECO:0000256" key="1">
    <source>
        <dbReference type="ARBA" id="ARBA00004141"/>
    </source>
</evidence>
<evidence type="ECO:0000256" key="4">
    <source>
        <dbReference type="ARBA" id="ARBA00022989"/>
    </source>
</evidence>
<evidence type="ECO:0000313" key="12">
    <source>
        <dbReference type="EMBL" id="PWA13796.1"/>
    </source>
</evidence>
<dbReference type="InterPro" id="IPR018499">
    <property type="entry name" value="Tetraspanin/Peripherin"/>
</dbReference>
<keyword evidence="5 11" id="KW-0472">Membrane</keyword>
<dbReference type="PANTHER" id="PTHR19282:SF257">
    <property type="entry name" value="TETRASPANIN-7"/>
    <property type="match status" value="1"/>
</dbReference>
<keyword evidence="4 11" id="KW-1133">Transmembrane helix</keyword>
<sequence length="442" mass="48324">MMAPSRMETKPVIFILKTLLLLYSFIFWMTGVVLLSVGLWWKFMLGPYMLLISGGPSNAPYVLAGTGAAIVLFGLFGCFATCRGRPWMLKLEAECLNLTSDLFQYAVFLSLVFVIELVAGISGFIFRQEIKGTFLTSFSEAVMWYNGYDERSMAVDSVQRTLHCCGVQNFTSWFSSVYFPASGIPASCCVTYVECSKAELKNVTLAAHKVYRQGCYELVVSFIENNMAIIAGVTFGIAFSQVVGTSLACCLAHFISTNQYEMLVAVSPYAQQRALRCYYMIIKSWKLQTSCGLFEPRADSYLSLNYTSFKALSPAPPPLRYTLVRTNPPTLPELIAYRTDRRPEPGAPHPDGIQEPRPENGKPSGPTTCRGFPVNAALASQIAGPGITAGLERNTGCSDPNPAERCSVAGGRLESCRTDPAQSLAHAPSPSLLTRNQAPAPS</sequence>
<evidence type="ECO:0000256" key="3">
    <source>
        <dbReference type="ARBA" id="ARBA00022692"/>
    </source>
</evidence>
<dbReference type="FunFam" id="1.10.1450.10:FF:000003">
    <property type="entry name" value="Tetraspanin"/>
    <property type="match status" value="1"/>
</dbReference>
<keyword evidence="13" id="KW-1185">Reference proteome</keyword>
<dbReference type="InterPro" id="IPR008952">
    <property type="entry name" value="Tetraspanin_EC2_sf"/>
</dbReference>
<feature type="non-terminal residue" evidence="12">
    <location>
        <position position="442"/>
    </location>
</feature>
<dbReference type="PRINTS" id="PR00259">
    <property type="entry name" value="TMFOUR"/>
</dbReference>
<evidence type="ECO:0000256" key="11">
    <source>
        <dbReference type="SAM" id="Phobius"/>
    </source>
</evidence>
<evidence type="ECO:0000256" key="2">
    <source>
        <dbReference type="ARBA" id="ARBA00006840"/>
    </source>
</evidence>
<dbReference type="Proteomes" id="UP000250572">
    <property type="component" value="Unassembled WGS sequence"/>
</dbReference>
<feature type="transmembrane region" description="Helical" evidence="11">
    <location>
        <begin position="20"/>
        <end position="41"/>
    </location>
</feature>
<comment type="subcellular location">
    <subcellularLocation>
        <location evidence="1">Membrane</location>
        <topology evidence="1">Multi-pass membrane protein</topology>
    </subcellularLocation>
</comment>
<feature type="transmembrane region" description="Helical" evidence="11">
    <location>
        <begin position="61"/>
        <end position="82"/>
    </location>
</feature>
<evidence type="ECO:0000256" key="5">
    <source>
        <dbReference type="ARBA" id="ARBA00023136"/>
    </source>
</evidence>
<dbReference type="STRING" id="33528.ENSGAFP00000030333"/>
<dbReference type="Gene3D" id="1.10.1450.10">
    <property type="entry name" value="Tetraspanin"/>
    <property type="match status" value="1"/>
</dbReference>
<comment type="caution">
    <text evidence="12">The sequence shown here is derived from an EMBL/GenBank/DDBJ whole genome shotgun (WGS) entry which is preliminary data.</text>
</comment>
<dbReference type="SUPFAM" id="SSF48652">
    <property type="entry name" value="Tetraspanin"/>
    <property type="match status" value="1"/>
</dbReference>
<evidence type="ECO:0000256" key="8">
    <source>
        <dbReference type="ARBA" id="ARBA00072056"/>
    </source>
</evidence>
<comment type="function">
    <text evidence="7">May be involved in cell proliferation and cell motility.</text>
</comment>
<feature type="transmembrane region" description="Helical" evidence="11">
    <location>
        <begin position="102"/>
        <end position="126"/>
    </location>
</feature>
<comment type="similarity">
    <text evidence="2">Belongs to the tetraspanin (TM4SF) family.</text>
</comment>
<evidence type="ECO:0000256" key="6">
    <source>
        <dbReference type="ARBA" id="ARBA00023180"/>
    </source>
</evidence>
<evidence type="ECO:0000256" key="10">
    <source>
        <dbReference type="SAM" id="MobiDB-lite"/>
    </source>
</evidence>
<dbReference type="Pfam" id="PF00335">
    <property type="entry name" value="Tetraspanin"/>
    <property type="match status" value="1"/>
</dbReference>
<dbReference type="EMBL" id="NHOQ01002926">
    <property type="protein sequence ID" value="PWA13796.1"/>
    <property type="molecule type" value="Genomic_DNA"/>
</dbReference>
<feature type="compositionally biased region" description="Polar residues" evidence="10">
    <location>
        <begin position="431"/>
        <end position="442"/>
    </location>
</feature>
<reference evidence="12 13" key="1">
    <citation type="journal article" date="2018" name="G3 (Bethesda)">
        <title>A High-Quality Reference Genome for the Invasive Mosquitofish Gambusia affinis Using a Chicago Library.</title>
        <authorList>
            <person name="Hoffberg S.L."/>
            <person name="Troendle N.J."/>
            <person name="Glenn T.C."/>
            <person name="Mahmud O."/>
            <person name="Louha S."/>
            <person name="Chalopin D."/>
            <person name="Bennetzen J.L."/>
            <person name="Mauricio R."/>
        </authorList>
    </citation>
    <scope>NUCLEOTIDE SEQUENCE [LARGE SCALE GENOMIC DNA]</scope>
    <source>
        <strain evidence="12">NE01/NJP1002.9</strain>
        <tissue evidence="12">Muscle</tissue>
    </source>
</reference>
<dbReference type="AlphaFoldDB" id="A0A315UNV6"/>
<protein>
    <recommendedName>
        <fullName evidence="8">Tetraspanin-7</fullName>
    </recommendedName>
    <alternativeName>
        <fullName evidence="9">Transmembrane 4 superfamily member 2</fullName>
    </alternativeName>
</protein>
<dbReference type="PROSITE" id="PS00421">
    <property type="entry name" value="TM4_1"/>
    <property type="match status" value="1"/>
</dbReference>
<proteinExistence type="inferred from homology"/>
<name>A0A315UNV6_GAMAF</name>
<evidence type="ECO:0000313" key="13">
    <source>
        <dbReference type="Proteomes" id="UP000250572"/>
    </source>
</evidence>
<dbReference type="GO" id="GO:0005886">
    <property type="term" value="C:plasma membrane"/>
    <property type="evidence" value="ECO:0007669"/>
    <property type="project" value="TreeGrafter"/>
</dbReference>
<keyword evidence="6" id="KW-0325">Glycoprotein</keyword>
<dbReference type="InterPro" id="IPR018503">
    <property type="entry name" value="Tetraspanin_CS"/>
</dbReference>
<accession>A0A315UNV6</accession>
<feature type="region of interest" description="Disordered" evidence="10">
    <location>
        <begin position="417"/>
        <end position="442"/>
    </location>
</feature>
<dbReference type="CDD" id="cd03161">
    <property type="entry name" value="TM4SF2_6_like_LEL"/>
    <property type="match status" value="1"/>
</dbReference>
<keyword evidence="3 11" id="KW-0812">Transmembrane</keyword>
<organism evidence="12 13">
    <name type="scientific">Gambusia affinis</name>
    <name type="common">Western mosquitofish</name>
    <name type="synonym">Heterandria affinis</name>
    <dbReference type="NCBI Taxonomy" id="33528"/>
    <lineage>
        <taxon>Eukaryota</taxon>
        <taxon>Metazoa</taxon>
        <taxon>Chordata</taxon>
        <taxon>Craniata</taxon>
        <taxon>Vertebrata</taxon>
        <taxon>Euteleostomi</taxon>
        <taxon>Actinopterygii</taxon>
        <taxon>Neopterygii</taxon>
        <taxon>Teleostei</taxon>
        <taxon>Neoteleostei</taxon>
        <taxon>Acanthomorphata</taxon>
        <taxon>Ovalentaria</taxon>
        <taxon>Atherinomorphae</taxon>
        <taxon>Cyprinodontiformes</taxon>
        <taxon>Poeciliidae</taxon>
        <taxon>Poeciliinae</taxon>
        <taxon>Gambusia</taxon>
    </lineage>
</organism>
<feature type="region of interest" description="Disordered" evidence="10">
    <location>
        <begin position="338"/>
        <end position="371"/>
    </location>
</feature>
<evidence type="ECO:0000256" key="9">
    <source>
        <dbReference type="ARBA" id="ARBA00081335"/>
    </source>
</evidence>
<dbReference type="PANTHER" id="PTHR19282">
    <property type="entry name" value="TETRASPANIN"/>
    <property type="match status" value="1"/>
</dbReference>